<accession>A0ABS9U1V3</accession>
<proteinExistence type="predicted"/>
<protein>
    <submittedName>
        <fullName evidence="2">Helix-turn-helix domain-containing protein</fullName>
    </submittedName>
</protein>
<reference evidence="2 3" key="1">
    <citation type="submission" date="2022-03" db="EMBL/GenBank/DDBJ databases">
        <title>Sinomonas sp. isolated from a soil.</title>
        <authorList>
            <person name="Han J."/>
            <person name="Kim D.-U."/>
        </authorList>
    </citation>
    <scope>NUCLEOTIDE SEQUENCE [LARGE SCALE GENOMIC DNA]</scope>
    <source>
        <strain evidence="2 3">5-5</strain>
    </source>
</reference>
<evidence type="ECO:0000313" key="3">
    <source>
        <dbReference type="Proteomes" id="UP001202922"/>
    </source>
</evidence>
<keyword evidence="3" id="KW-1185">Reference proteome</keyword>
<dbReference type="InterPro" id="IPR010093">
    <property type="entry name" value="SinI_DNA-bd"/>
</dbReference>
<dbReference type="RefSeq" id="WP_241053906.1">
    <property type="nucleotide sequence ID" value="NZ_JAKZBV010000001.1"/>
</dbReference>
<dbReference type="SUPFAM" id="SSF46955">
    <property type="entry name" value="Putative DNA-binding domain"/>
    <property type="match status" value="1"/>
</dbReference>
<gene>
    <name evidence="2" type="ORF">L0M17_10470</name>
</gene>
<dbReference type="Proteomes" id="UP001202922">
    <property type="component" value="Unassembled WGS sequence"/>
</dbReference>
<dbReference type="Pfam" id="PF12728">
    <property type="entry name" value="HTH_17"/>
    <property type="match status" value="1"/>
</dbReference>
<evidence type="ECO:0000313" key="2">
    <source>
        <dbReference type="EMBL" id="MCH6470397.1"/>
    </source>
</evidence>
<comment type="caution">
    <text evidence="2">The sequence shown here is derived from an EMBL/GenBank/DDBJ whole genome shotgun (WGS) entry which is preliminary data.</text>
</comment>
<dbReference type="EMBL" id="JAKZBV010000001">
    <property type="protein sequence ID" value="MCH6470397.1"/>
    <property type="molecule type" value="Genomic_DNA"/>
</dbReference>
<dbReference type="NCBIfam" id="TIGR01764">
    <property type="entry name" value="excise"/>
    <property type="match status" value="1"/>
</dbReference>
<feature type="domain" description="Helix-turn-helix" evidence="1">
    <location>
        <begin position="22"/>
        <end position="66"/>
    </location>
</feature>
<sequence>MRQGTLGIDDLRARRSLVISRKEAAEALGVDPRTITVGIQDGTIPSVKLGRRIVIPREKFLSLFESADGAPRDHE</sequence>
<evidence type="ECO:0000259" key="1">
    <source>
        <dbReference type="Pfam" id="PF12728"/>
    </source>
</evidence>
<organism evidence="2 3">
    <name type="scientific">Sinomonas terrae</name>
    <dbReference type="NCBI Taxonomy" id="2908838"/>
    <lineage>
        <taxon>Bacteria</taxon>
        <taxon>Bacillati</taxon>
        <taxon>Actinomycetota</taxon>
        <taxon>Actinomycetes</taxon>
        <taxon>Micrococcales</taxon>
        <taxon>Micrococcaceae</taxon>
        <taxon>Sinomonas</taxon>
    </lineage>
</organism>
<name>A0ABS9U1V3_9MICC</name>
<dbReference type="InterPro" id="IPR009061">
    <property type="entry name" value="DNA-bd_dom_put_sf"/>
</dbReference>
<dbReference type="InterPro" id="IPR041657">
    <property type="entry name" value="HTH_17"/>
</dbReference>